<dbReference type="Proteomes" id="UP000268321">
    <property type="component" value="Unassembled WGS sequence"/>
</dbReference>
<sequence length="145" mass="16725">MFFLLVLLAVVFCAVVIYLPYAAGLTTVQKAQHKQQSGQQKARKQQSGYITPYEELRMRQEDQAKFKKLSDKIKLTSEAMPIRIGLNQNGLLRKRGTKIDVDRNPNNYDYDLDELIKDETEGEAERAAAELYFKQNHESNKEELV</sequence>
<gene>
    <name evidence="1" type="ORF">METBISCDRAFT_27262</name>
</gene>
<dbReference type="EMBL" id="ML004455">
    <property type="protein sequence ID" value="RKP30609.1"/>
    <property type="molecule type" value="Genomic_DNA"/>
</dbReference>
<name>A0A4V1J328_9ASCO</name>
<proteinExistence type="predicted"/>
<protein>
    <submittedName>
        <fullName evidence="1">Uncharacterized protein</fullName>
    </submittedName>
</protein>
<dbReference type="AlphaFoldDB" id="A0A4V1J328"/>
<dbReference type="OrthoDB" id="4092812at2759"/>
<reference evidence="2" key="1">
    <citation type="journal article" date="2018" name="Nat. Microbiol.">
        <title>Leveraging single-cell genomics to expand the fungal tree of life.</title>
        <authorList>
            <person name="Ahrendt S.R."/>
            <person name="Quandt C.A."/>
            <person name="Ciobanu D."/>
            <person name="Clum A."/>
            <person name="Salamov A."/>
            <person name="Andreopoulos B."/>
            <person name="Cheng J.F."/>
            <person name="Woyke T."/>
            <person name="Pelin A."/>
            <person name="Henrissat B."/>
            <person name="Reynolds N.K."/>
            <person name="Benny G.L."/>
            <person name="Smith M.E."/>
            <person name="James T.Y."/>
            <person name="Grigoriev I.V."/>
        </authorList>
    </citation>
    <scope>NUCLEOTIDE SEQUENCE [LARGE SCALE GENOMIC DNA]</scope>
    <source>
        <strain evidence="2">Baker2002</strain>
    </source>
</reference>
<keyword evidence="2" id="KW-1185">Reference proteome</keyword>
<organism evidence="1 2">
    <name type="scientific">Metschnikowia bicuspidata</name>
    <dbReference type="NCBI Taxonomy" id="27322"/>
    <lineage>
        <taxon>Eukaryota</taxon>
        <taxon>Fungi</taxon>
        <taxon>Dikarya</taxon>
        <taxon>Ascomycota</taxon>
        <taxon>Saccharomycotina</taxon>
        <taxon>Pichiomycetes</taxon>
        <taxon>Metschnikowiaceae</taxon>
        <taxon>Metschnikowia</taxon>
    </lineage>
</organism>
<accession>A0A4V1J328</accession>
<evidence type="ECO:0000313" key="1">
    <source>
        <dbReference type="EMBL" id="RKP30609.1"/>
    </source>
</evidence>
<evidence type="ECO:0000313" key="2">
    <source>
        <dbReference type="Proteomes" id="UP000268321"/>
    </source>
</evidence>